<dbReference type="AlphaFoldDB" id="A0A7Y0FXN7"/>
<reference evidence="1 2" key="1">
    <citation type="submission" date="2020-04" db="EMBL/GenBank/DDBJ databases">
        <title>Rhizobium sp. S-51 isolated from soil.</title>
        <authorList>
            <person name="Dahal R.H."/>
        </authorList>
    </citation>
    <scope>NUCLEOTIDE SEQUENCE [LARGE SCALE GENOMIC DNA]</scope>
    <source>
        <strain evidence="1 2">S-51</strain>
    </source>
</reference>
<keyword evidence="2" id="KW-1185">Reference proteome</keyword>
<dbReference type="InterPro" id="IPR021457">
    <property type="entry name" value="DUF3108"/>
</dbReference>
<evidence type="ECO:0000313" key="2">
    <source>
        <dbReference type="Proteomes" id="UP000541470"/>
    </source>
</evidence>
<evidence type="ECO:0000313" key="1">
    <source>
        <dbReference type="EMBL" id="NML75884.1"/>
    </source>
</evidence>
<organism evidence="1 2">
    <name type="scientific">Rhizobium terricola</name>
    <dbReference type="NCBI Taxonomy" id="2728849"/>
    <lineage>
        <taxon>Bacteria</taxon>
        <taxon>Pseudomonadati</taxon>
        <taxon>Pseudomonadota</taxon>
        <taxon>Alphaproteobacteria</taxon>
        <taxon>Hyphomicrobiales</taxon>
        <taxon>Rhizobiaceae</taxon>
        <taxon>Rhizobium/Agrobacterium group</taxon>
        <taxon>Rhizobium</taxon>
    </lineage>
</organism>
<dbReference type="Pfam" id="PF11306">
    <property type="entry name" value="DUF3108"/>
    <property type="match status" value="1"/>
</dbReference>
<protein>
    <submittedName>
        <fullName evidence="1">DUF3108 domain-containing protein</fullName>
    </submittedName>
</protein>
<accession>A0A7Y0FXN7</accession>
<gene>
    <name evidence="1" type="ORF">HHL25_17265</name>
</gene>
<dbReference type="Proteomes" id="UP000541470">
    <property type="component" value="Unassembled WGS sequence"/>
</dbReference>
<name>A0A7Y0FXN7_9HYPH</name>
<sequence>MIHLYFSWPSHCFRANTGVAIQRRLIGKLRFYSQTGRARQAKPWIFAQVREIPAILLPQSLHRISAIITRRQTRGGIRPWGPPLRLLSLLSCLLVLAVGPAAAENLRYRTDYRVTLGALPIARASFVTEVNQSSYTISGSFKSSAIVNVVTTISAVSNVSGTLHGDRMQTDRYTLVYQKGRKKLTYDVHYQDGNVTQTTIEPQPKRRPETWIEVTQQDLMAVLDPISGLIIPEGEAACPRTLPIYDGESRMDIVLTPKGRESFSVGGVKGEAIVCSMRYVPKSGFRKGRKDIEYLRKVDGMEIWFAKTSTLKVYAPVYARVPTQMGTIYVSAVEFDG</sequence>
<comment type="caution">
    <text evidence="1">The sequence shown here is derived from an EMBL/GenBank/DDBJ whole genome shotgun (WGS) entry which is preliminary data.</text>
</comment>
<proteinExistence type="predicted"/>
<dbReference type="EMBL" id="JABBGK010000003">
    <property type="protein sequence ID" value="NML75884.1"/>
    <property type="molecule type" value="Genomic_DNA"/>
</dbReference>